<comment type="caution">
    <text evidence="5">The sequence shown here is derived from an EMBL/GenBank/DDBJ whole genome shotgun (WGS) entry which is preliminary data.</text>
</comment>
<dbReference type="EMBL" id="JACBXQ010000002">
    <property type="protein sequence ID" value="MBG9985930.1"/>
    <property type="molecule type" value="Genomic_DNA"/>
</dbReference>
<evidence type="ECO:0000256" key="3">
    <source>
        <dbReference type="ARBA" id="ARBA00023235"/>
    </source>
</evidence>
<dbReference type="InterPro" id="IPR001608">
    <property type="entry name" value="Ala_racemase_N"/>
</dbReference>
<comment type="cofactor">
    <cofactor evidence="1">
        <name>pyridoxal 5'-phosphate</name>
        <dbReference type="ChEBI" id="CHEBI:597326"/>
    </cofactor>
</comment>
<dbReference type="NCBIfam" id="NF040742">
    <property type="entry name" value="racem_Orr"/>
    <property type="match status" value="1"/>
</dbReference>
<evidence type="ECO:0000259" key="4">
    <source>
        <dbReference type="Pfam" id="PF01168"/>
    </source>
</evidence>
<name>A0ABS0LP35_9LACT</name>
<dbReference type="InterPro" id="IPR000821">
    <property type="entry name" value="Ala_racemase"/>
</dbReference>
<evidence type="ECO:0000313" key="6">
    <source>
        <dbReference type="Proteomes" id="UP000721415"/>
    </source>
</evidence>
<dbReference type="Pfam" id="PF01168">
    <property type="entry name" value="Ala_racemase_N"/>
    <property type="match status" value="1"/>
</dbReference>
<dbReference type="Proteomes" id="UP000721415">
    <property type="component" value="Unassembled WGS sequence"/>
</dbReference>
<dbReference type="SUPFAM" id="SSF51419">
    <property type="entry name" value="PLP-binding barrel"/>
    <property type="match status" value="1"/>
</dbReference>
<dbReference type="RefSeq" id="WP_197114787.1">
    <property type="nucleotide sequence ID" value="NZ_JACBXQ010000002.1"/>
</dbReference>
<protein>
    <submittedName>
        <fullName evidence="5">Alanine/ornithine racemase family PLP-dependent enzyme</fullName>
    </submittedName>
</protein>
<dbReference type="Gene3D" id="3.20.20.10">
    <property type="entry name" value="Alanine racemase"/>
    <property type="match status" value="1"/>
</dbReference>
<evidence type="ECO:0000313" key="5">
    <source>
        <dbReference type="EMBL" id="MBG9985930.1"/>
    </source>
</evidence>
<evidence type="ECO:0000256" key="2">
    <source>
        <dbReference type="ARBA" id="ARBA00022898"/>
    </source>
</evidence>
<organism evidence="5 6">
    <name type="scientific">Facklamia lactis</name>
    <dbReference type="NCBI Taxonomy" id="2749967"/>
    <lineage>
        <taxon>Bacteria</taxon>
        <taxon>Bacillati</taxon>
        <taxon>Bacillota</taxon>
        <taxon>Bacilli</taxon>
        <taxon>Lactobacillales</taxon>
        <taxon>Aerococcaceae</taxon>
        <taxon>Facklamia</taxon>
    </lineage>
</organism>
<dbReference type="PANTHER" id="PTHR30511:SF3">
    <property type="entry name" value="LYSINE RACEMASE"/>
    <property type="match status" value="1"/>
</dbReference>
<dbReference type="InterPro" id="IPR029066">
    <property type="entry name" value="PLP-binding_barrel"/>
</dbReference>
<reference evidence="5 6" key="1">
    <citation type="submission" date="2020-07" db="EMBL/GenBank/DDBJ databases">
        <title>Facklamia lactis sp. nov., isolated from raw milk.</title>
        <authorList>
            <person name="Doll E.V."/>
            <person name="Huptas C."/>
            <person name="Staib L."/>
            <person name="Wenning M."/>
            <person name="Scherer S."/>
        </authorList>
    </citation>
    <scope>NUCLEOTIDE SEQUENCE [LARGE SCALE GENOMIC DNA]</scope>
    <source>
        <strain evidence="5 6">DSM 111018</strain>
    </source>
</reference>
<dbReference type="CDD" id="cd06815">
    <property type="entry name" value="PLPDE_III_AR_like_1"/>
    <property type="match status" value="1"/>
</dbReference>
<feature type="domain" description="Alanine racemase N-terminal" evidence="4">
    <location>
        <begin position="10"/>
        <end position="226"/>
    </location>
</feature>
<keyword evidence="3" id="KW-0413">Isomerase</keyword>
<sequence length="357" mass="40069">MVQPCIVTDTVKLRHNLEYLSKKLQKNGIAIAAVTKVFSAHPKLVSIYNEIEEIAFLADSRITNLKSYPNNLTKEKMLLRIPMLSEAEEVVRFADISLNSEIETIRRLDQKASELGKVHQIILMLDLGDLREGIFSSSQLMEYIEEILKMEAVSLVGLGVNLTCYGAIIPEPVTLQKLVDYKQEVKKRFSYDLKLISGGNSSSLYLLDQAEGIPEGINLLRIGEAFVLGVETAFGRRIAEMYQNVFTLKAEIIEYKDKPSLPIGNSGQDAFGEKPVFEDKGEMRRGILAIGRQDISHQNMIPRDSRLQIIGSSSDHTIIDFTNAKEDYQIGGMVEFDVTYGGLLSCFTSQYVDKKFI</sequence>
<evidence type="ECO:0000256" key="1">
    <source>
        <dbReference type="ARBA" id="ARBA00001933"/>
    </source>
</evidence>
<accession>A0ABS0LP35</accession>
<gene>
    <name evidence="5" type="ORF">HZY91_03360</name>
</gene>
<proteinExistence type="predicted"/>
<keyword evidence="6" id="KW-1185">Reference proteome</keyword>
<keyword evidence="2" id="KW-0663">Pyridoxal phosphate</keyword>
<dbReference type="PANTHER" id="PTHR30511">
    <property type="entry name" value="ALANINE RACEMASE"/>
    <property type="match status" value="1"/>
</dbReference>